<dbReference type="EMBL" id="JAWPEI010000007">
    <property type="protein sequence ID" value="KAK4722136.1"/>
    <property type="molecule type" value="Genomic_DNA"/>
</dbReference>
<feature type="region of interest" description="Disordered" evidence="4">
    <location>
        <begin position="291"/>
        <end position="329"/>
    </location>
</feature>
<comment type="caution">
    <text evidence="5">The sequence shown here is derived from an EMBL/GenBank/DDBJ whole genome shotgun (WGS) entry which is preliminary data.</text>
</comment>
<evidence type="ECO:0000313" key="6">
    <source>
        <dbReference type="Proteomes" id="UP001311915"/>
    </source>
</evidence>
<feature type="region of interest" description="Disordered" evidence="4">
    <location>
        <begin position="649"/>
        <end position="669"/>
    </location>
</feature>
<feature type="compositionally biased region" description="Basic residues" evidence="4">
    <location>
        <begin position="1"/>
        <end position="15"/>
    </location>
</feature>
<dbReference type="AlphaFoldDB" id="A0AAV9L8U4"/>
<evidence type="ECO:0000256" key="4">
    <source>
        <dbReference type="SAM" id="MobiDB-lite"/>
    </source>
</evidence>
<evidence type="ECO:0000313" key="5">
    <source>
        <dbReference type="EMBL" id="KAK4722136.1"/>
    </source>
</evidence>
<keyword evidence="6" id="KW-1185">Reference proteome</keyword>
<keyword evidence="2 3" id="KW-0175">Coiled coil</keyword>
<protein>
    <submittedName>
        <fullName evidence="5">Uncharacterized protein</fullName>
    </submittedName>
</protein>
<evidence type="ECO:0000256" key="1">
    <source>
        <dbReference type="ARBA" id="ARBA00005921"/>
    </source>
</evidence>
<organism evidence="5 6">
    <name type="scientific">Solanum pinnatisectum</name>
    <name type="common">tansyleaf nightshade</name>
    <dbReference type="NCBI Taxonomy" id="50273"/>
    <lineage>
        <taxon>Eukaryota</taxon>
        <taxon>Viridiplantae</taxon>
        <taxon>Streptophyta</taxon>
        <taxon>Embryophyta</taxon>
        <taxon>Tracheophyta</taxon>
        <taxon>Spermatophyta</taxon>
        <taxon>Magnoliopsida</taxon>
        <taxon>eudicotyledons</taxon>
        <taxon>Gunneridae</taxon>
        <taxon>Pentapetalae</taxon>
        <taxon>asterids</taxon>
        <taxon>lamiids</taxon>
        <taxon>Solanales</taxon>
        <taxon>Solanaceae</taxon>
        <taxon>Solanoideae</taxon>
        <taxon>Solaneae</taxon>
        <taxon>Solanum</taxon>
    </lineage>
</organism>
<feature type="compositionally biased region" description="Low complexity" evidence="4">
    <location>
        <begin position="608"/>
        <end position="619"/>
    </location>
</feature>
<evidence type="ECO:0000256" key="3">
    <source>
        <dbReference type="SAM" id="Coils"/>
    </source>
</evidence>
<feature type="compositionally biased region" description="Polar residues" evidence="4">
    <location>
        <begin position="387"/>
        <end position="399"/>
    </location>
</feature>
<sequence length="669" mass="75177">MVASGRRRGRDRARHSWPEWTRADASSPVAPLEPEGADARCDNSRSLLIKKPKYVQISVESNSHLTGLEDQVKSLCGLEDEVKDLNEKFSTVQLEMTNNENLVKQHAKKAESEAATLKNYLESVTLLKLTAEDRITLGWCTECSHAADTSVCMVIQLSEKKSQAEAEIEMLKRNIESREREINSLKYELHINSKELEIRNEEKNMSVRSAEVANKQHLEGLEVESLGRDYRDSRVKKYQGRPSIVHKETKIWKEALSHRNSELQASRSFVQRRPASFRVWKHSCKQILDRKAHKSPPFDVSPSEGSFSHEANHLPRLPSMSEDRNDNNVSCASSWTTALGSDLSHVKKEKNMDDFLEMEKLAYQSSDTNRAVSSPDIPNNARRTTEVDNSMHVTTSQDSQLKEHNETSVSGDQASRNEELQSRISTVLESLSKEADIQRIQEDLREIVQEMRNTVIPQSTKSIVEITLSSRSHRPISLDDGESNLEKEIPVSEDSKSCNESIHGISKTLVDVMSQIHDFVLFLGKEAKAIQGTTPDGSGINEKLDDFWATYVEVISNMANVIFPNFFWCSTALDLWANTHEIQINLPNSPSSLSKHRPQLYQCSGKLPNSSPNIPNANSTLPKYPPELPSSTAKLPNQLISQISSLSSKYSKLSSNASSSTRQLRSPPS</sequence>
<reference evidence="5 6" key="1">
    <citation type="submission" date="2023-10" db="EMBL/GenBank/DDBJ databases">
        <title>Genome-Wide Identification Analysis in wild type Solanum Pinnatisectum Reveals Some Genes Defensing Phytophthora Infestans.</title>
        <authorList>
            <person name="Sun C."/>
        </authorList>
    </citation>
    <scope>NUCLEOTIDE SEQUENCE [LARGE SCALE GENOMIC DNA]</scope>
    <source>
        <strain evidence="5">LQN</strain>
        <tissue evidence="5">Leaf</tissue>
    </source>
</reference>
<dbReference type="InterPro" id="IPR008587">
    <property type="entry name" value="FPP_plant"/>
</dbReference>
<gene>
    <name evidence="5" type="ORF">R3W88_012369</name>
</gene>
<name>A0AAV9L8U4_9SOLN</name>
<comment type="similarity">
    <text evidence="1">Belongs to the FPP family.</text>
</comment>
<dbReference type="Pfam" id="PF05911">
    <property type="entry name" value="FPP"/>
    <property type="match status" value="2"/>
</dbReference>
<accession>A0AAV9L8U4</accession>
<dbReference type="PANTHER" id="PTHR31580:SF4">
    <property type="entry name" value="FILAMENT-LIKE PLANT PROTEIN 6"/>
    <property type="match status" value="1"/>
</dbReference>
<feature type="region of interest" description="Disordered" evidence="4">
    <location>
        <begin position="606"/>
        <end position="633"/>
    </location>
</feature>
<feature type="region of interest" description="Disordered" evidence="4">
    <location>
        <begin position="1"/>
        <end position="38"/>
    </location>
</feature>
<feature type="compositionally biased region" description="Low complexity" evidence="4">
    <location>
        <begin position="649"/>
        <end position="660"/>
    </location>
</feature>
<feature type="region of interest" description="Disordered" evidence="4">
    <location>
        <begin position="365"/>
        <end position="418"/>
    </location>
</feature>
<proteinExistence type="inferred from homology"/>
<dbReference type="PANTHER" id="PTHR31580">
    <property type="entry name" value="FILAMENT-LIKE PLANT PROTEIN 4"/>
    <property type="match status" value="1"/>
</dbReference>
<evidence type="ECO:0000256" key="2">
    <source>
        <dbReference type="ARBA" id="ARBA00023054"/>
    </source>
</evidence>
<feature type="coiled-coil region" evidence="3">
    <location>
        <begin position="154"/>
        <end position="188"/>
    </location>
</feature>
<dbReference type="Proteomes" id="UP001311915">
    <property type="component" value="Unassembled WGS sequence"/>
</dbReference>